<dbReference type="OrthoDB" id="170354at2157"/>
<dbReference type="EMBL" id="LWLN01000001">
    <property type="protein sequence ID" value="OLZ39699.1"/>
    <property type="molecule type" value="Genomic_DNA"/>
</dbReference>
<gene>
    <name evidence="2" type="ORF">A6E15_01285</name>
</gene>
<proteinExistence type="predicted"/>
<feature type="region of interest" description="Disordered" evidence="1">
    <location>
        <begin position="95"/>
        <end position="135"/>
    </location>
</feature>
<dbReference type="RefSeq" id="WP_076143047.1">
    <property type="nucleotide sequence ID" value="NZ_LWLN01000001.1"/>
</dbReference>
<evidence type="ECO:0000256" key="1">
    <source>
        <dbReference type="SAM" id="MobiDB-lite"/>
    </source>
</evidence>
<feature type="region of interest" description="Disordered" evidence="1">
    <location>
        <begin position="1"/>
        <end position="32"/>
    </location>
</feature>
<dbReference type="Proteomes" id="UP000189370">
    <property type="component" value="Unassembled WGS sequence"/>
</dbReference>
<feature type="compositionally biased region" description="Basic and acidic residues" evidence="1">
    <location>
        <begin position="126"/>
        <end position="135"/>
    </location>
</feature>
<keyword evidence="3" id="KW-1185">Reference proteome</keyword>
<reference evidence="3" key="1">
    <citation type="submission" date="2016-04" db="EMBL/GenBank/DDBJ databases">
        <authorList>
            <person name="Chen S.-C."/>
            <person name="Lai M.-C."/>
        </authorList>
    </citation>
    <scope>NUCLEOTIDE SEQUENCE [LARGE SCALE GENOMIC DNA]</scope>
    <source>
        <strain evidence="3">AB14</strain>
    </source>
</reference>
<sequence length="135" mass="14486">MSDDNSRDHEGPDRPDVSIPSASDGELTDGTVRERLEMIDRLTRSLLADIQAGAGATPIGDADDRSEACRHVREIRAEASHVGLLLFGPEMAIHYDPAAHDGDAPGVSRSRSLTTAFRGPEPGALEQERQRDGDG</sequence>
<comment type="caution">
    <text evidence="2">The sequence shown here is derived from an EMBL/GenBank/DDBJ whole genome shotgun (WGS) entry which is preliminary data.</text>
</comment>
<dbReference type="AlphaFoldDB" id="A0A1S8AT93"/>
<evidence type="ECO:0000313" key="2">
    <source>
        <dbReference type="EMBL" id="OLZ39699.1"/>
    </source>
</evidence>
<protein>
    <submittedName>
        <fullName evidence="2">Uncharacterized protein</fullName>
    </submittedName>
</protein>
<organism evidence="2 3">
    <name type="scientific">Natrinema saccharevitans</name>
    <dbReference type="NCBI Taxonomy" id="301967"/>
    <lineage>
        <taxon>Archaea</taxon>
        <taxon>Methanobacteriati</taxon>
        <taxon>Methanobacteriota</taxon>
        <taxon>Stenosarchaea group</taxon>
        <taxon>Halobacteria</taxon>
        <taxon>Halobacteriales</taxon>
        <taxon>Natrialbaceae</taxon>
        <taxon>Natrinema</taxon>
    </lineage>
</organism>
<evidence type="ECO:0000313" key="3">
    <source>
        <dbReference type="Proteomes" id="UP000189370"/>
    </source>
</evidence>
<accession>A0A1S8AT93</accession>
<feature type="compositionally biased region" description="Basic and acidic residues" evidence="1">
    <location>
        <begin position="1"/>
        <end position="16"/>
    </location>
</feature>
<name>A0A1S8AT93_9EURY</name>